<dbReference type="PANTHER" id="PTHR43628">
    <property type="entry name" value="ACTIVATOR OF C KINASE PROTEIN 1-RELATED"/>
    <property type="match status" value="1"/>
</dbReference>
<name>A0A318JJ71_9BURK</name>
<dbReference type="InterPro" id="IPR011990">
    <property type="entry name" value="TPR-like_helical_dom_sf"/>
</dbReference>
<proteinExistence type="predicted"/>
<dbReference type="Proteomes" id="UP000247792">
    <property type="component" value="Unassembled WGS sequence"/>
</dbReference>
<sequence length="262" mass="28813">MDKPALLLEVQAYVLEQTMLNKLKITAGILLICNLGACAPVPTTAEVESAGIQALHAQLPAAIASLEKWANAGNIVAQRELGLAYAIKPEQQALALHWLEQAASNQGGDAEAQFQLAEAYYKGRLGLTKDEQRAWKLYEAAANHQYGKASFMLARMAKYGQGTQQDLAASVKWLTKASEQGNAQAMFLLSNAYAAGEGIKQDQAMARKWLEESAELEYPVAIQALAMELESGSKHVEKDPLKARHLIKEASDERLMRWNRYQ</sequence>
<dbReference type="InterPro" id="IPR006597">
    <property type="entry name" value="Sel1-like"/>
</dbReference>
<evidence type="ECO:0000313" key="1">
    <source>
        <dbReference type="EMBL" id="PXX47479.1"/>
    </source>
</evidence>
<dbReference type="AlphaFoldDB" id="A0A318JJ71"/>
<comment type="caution">
    <text evidence="1">The sequence shown here is derived from an EMBL/GenBank/DDBJ whole genome shotgun (WGS) entry which is preliminary data.</text>
</comment>
<keyword evidence="2" id="KW-1185">Reference proteome</keyword>
<dbReference type="Pfam" id="PF08238">
    <property type="entry name" value="Sel1"/>
    <property type="match status" value="5"/>
</dbReference>
<accession>A0A318JJ71</accession>
<reference evidence="1 2" key="1">
    <citation type="submission" date="2018-05" db="EMBL/GenBank/DDBJ databases">
        <title>Genomic Encyclopedia of Type Strains, Phase IV (KMG-IV): sequencing the most valuable type-strain genomes for metagenomic binning, comparative biology and taxonomic classification.</title>
        <authorList>
            <person name="Goeker M."/>
        </authorList>
    </citation>
    <scope>NUCLEOTIDE SEQUENCE [LARGE SCALE GENOMIC DNA]</scope>
    <source>
        <strain evidence="1 2">DSM 19792</strain>
    </source>
</reference>
<dbReference type="InterPro" id="IPR052945">
    <property type="entry name" value="Mitotic_Regulator"/>
</dbReference>
<dbReference type="SUPFAM" id="SSF81901">
    <property type="entry name" value="HCP-like"/>
    <property type="match status" value="1"/>
</dbReference>
<dbReference type="Gene3D" id="1.25.40.10">
    <property type="entry name" value="Tetratricopeptide repeat domain"/>
    <property type="match status" value="1"/>
</dbReference>
<dbReference type="OrthoDB" id="8589804at2"/>
<evidence type="ECO:0008006" key="3">
    <source>
        <dbReference type="Google" id="ProtNLM"/>
    </source>
</evidence>
<evidence type="ECO:0000313" key="2">
    <source>
        <dbReference type="Proteomes" id="UP000247792"/>
    </source>
</evidence>
<dbReference type="PANTHER" id="PTHR43628:SF1">
    <property type="entry name" value="CHITIN SYNTHASE REGULATORY FACTOR 2-RELATED"/>
    <property type="match status" value="1"/>
</dbReference>
<protein>
    <recommendedName>
        <fullName evidence="3">Sel1 repeat-containing protein</fullName>
    </recommendedName>
</protein>
<gene>
    <name evidence="1" type="ORF">DFR42_1011059</name>
</gene>
<organism evidence="1 2">
    <name type="scientific">Undibacterium pigrum</name>
    <dbReference type="NCBI Taxonomy" id="401470"/>
    <lineage>
        <taxon>Bacteria</taxon>
        <taxon>Pseudomonadati</taxon>
        <taxon>Pseudomonadota</taxon>
        <taxon>Betaproteobacteria</taxon>
        <taxon>Burkholderiales</taxon>
        <taxon>Oxalobacteraceae</taxon>
        <taxon>Undibacterium</taxon>
    </lineage>
</organism>
<dbReference type="EMBL" id="QJKB01000001">
    <property type="protein sequence ID" value="PXX47479.1"/>
    <property type="molecule type" value="Genomic_DNA"/>
</dbReference>
<dbReference type="SMART" id="SM00671">
    <property type="entry name" value="SEL1"/>
    <property type="match status" value="5"/>
</dbReference>